<dbReference type="PANTHER" id="PTHR30055">
    <property type="entry name" value="HTH-TYPE TRANSCRIPTIONAL REGULATOR RUTR"/>
    <property type="match status" value="1"/>
</dbReference>
<organism evidence="6 7">
    <name type="scientific">Streptomyces triculaminicus</name>
    <dbReference type="NCBI Taxonomy" id="2816232"/>
    <lineage>
        <taxon>Bacteria</taxon>
        <taxon>Bacillati</taxon>
        <taxon>Actinomycetota</taxon>
        <taxon>Actinomycetes</taxon>
        <taxon>Kitasatosporales</taxon>
        <taxon>Streptomycetaceae</taxon>
        <taxon>Streptomyces</taxon>
    </lineage>
</organism>
<dbReference type="GO" id="GO:0003700">
    <property type="term" value="F:DNA-binding transcription factor activity"/>
    <property type="evidence" value="ECO:0007669"/>
    <property type="project" value="TreeGrafter"/>
</dbReference>
<evidence type="ECO:0000256" key="1">
    <source>
        <dbReference type="ARBA" id="ARBA00023015"/>
    </source>
</evidence>
<keyword evidence="1" id="KW-0805">Transcription regulation</keyword>
<sequence>MENPLPHTRRAFTTRRSVFLRQIVTPCRKVSTVVNETLNRRERLRAETAREIRTIALKLMGEGGPDAITLRAIAREMGMTAGAIYGYYATRDDLITTLIGEVYTGLVDAVEAARDARPADDAAGRLLAWAEALRTWALANPQGFRLVYGDAVPGYRPPEGGPAATARGRACAGLVGLIADAWPHARPARRQASYGWPDFGEELGARIRAEHPGLPPAAVAVALRAWGRMHGLLALELYGHLSPIATDPGALYRDEMLDLVGSLGLEPPVA</sequence>
<dbReference type="Pfam" id="PF00440">
    <property type="entry name" value="TetR_N"/>
    <property type="match status" value="1"/>
</dbReference>
<dbReference type="EMBL" id="JAFMOF010000002">
    <property type="protein sequence ID" value="MBO0653757.1"/>
    <property type="molecule type" value="Genomic_DNA"/>
</dbReference>
<comment type="caution">
    <text evidence="6">The sequence shown here is derived from an EMBL/GenBank/DDBJ whole genome shotgun (WGS) entry which is preliminary data.</text>
</comment>
<gene>
    <name evidence="6" type="ORF">J1792_13490</name>
</gene>
<keyword evidence="3" id="KW-0804">Transcription</keyword>
<dbReference type="InterPro" id="IPR050109">
    <property type="entry name" value="HTH-type_TetR-like_transc_reg"/>
</dbReference>
<protein>
    <submittedName>
        <fullName evidence="6">TetR/AcrR family transcriptional regulator</fullName>
    </submittedName>
</protein>
<dbReference type="InterPro" id="IPR009057">
    <property type="entry name" value="Homeodomain-like_sf"/>
</dbReference>
<dbReference type="GO" id="GO:0000976">
    <property type="term" value="F:transcription cis-regulatory region binding"/>
    <property type="evidence" value="ECO:0007669"/>
    <property type="project" value="TreeGrafter"/>
</dbReference>
<dbReference type="PANTHER" id="PTHR30055:SF243">
    <property type="entry name" value="HTH-TYPE TRANSCRIPTIONAL REGULATOR RV1816"/>
    <property type="match status" value="1"/>
</dbReference>
<dbReference type="InterPro" id="IPR036271">
    <property type="entry name" value="Tet_transcr_reg_TetR-rel_C_sf"/>
</dbReference>
<keyword evidence="7" id="KW-1185">Reference proteome</keyword>
<evidence type="ECO:0000313" key="6">
    <source>
        <dbReference type="EMBL" id="MBO0653757.1"/>
    </source>
</evidence>
<feature type="DNA-binding region" description="H-T-H motif" evidence="4">
    <location>
        <begin position="69"/>
        <end position="88"/>
    </location>
</feature>
<keyword evidence="2 4" id="KW-0238">DNA-binding</keyword>
<dbReference type="SUPFAM" id="SSF46689">
    <property type="entry name" value="Homeodomain-like"/>
    <property type="match status" value="1"/>
</dbReference>
<evidence type="ECO:0000256" key="4">
    <source>
        <dbReference type="PROSITE-ProRule" id="PRU00335"/>
    </source>
</evidence>
<dbReference type="SUPFAM" id="SSF48498">
    <property type="entry name" value="Tetracyclin repressor-like, C-terminal domain"/>
    <property type="match status" value="1"/>
</dbReference>
<dbReference type="PROSITE" id="PS50977">
    <property type="entry name" value="HTH_TETR_2"/>
    <property type="match status" value="1"/>
</dbReference>
<evidence type="ECO:0000259" key="5">
    <source>
        <dbReference type="PROSITE" id="PS50977"/>
    </source>
</evidence>
<feature type="domain" description="HTH tetR-type" evidence="5">
    <location>
        <begin position="46"/>
        <end position="106"/>
    </location>
</feature>
<evidence type="ECO:0000313" key="7">
    <source>
        <dbReference type="Proteomes" id="UP000664781"/>
    </source>
</evidence>
<dbReference type="InterPro" id="IPR001647">
    <property type="entry name" value="HTH_TetR"/>
</dbReference>
<reference evidence="6" key="1">
    <citation type="submission" date="2021-03" db="EMBL/GenBank/DDBJ databases">
        <title>Streptomyces strains.</title>
        <authorList>
            <person name="Lund M.B."/>
            <person name="Toerring T."/>
        </authorList>
    </citation>
    <scope>NUCLEOTIDE SEQUENCE</scope>
    <source>
        <strain evidence="6">JCM 4242</strain>
    </source>
</reference>
<dbReference type="AlphaFoldDB" id="A0A939JQH6"/>
<proteinExistence type="predicted"/>
<name>A0A939JQH6_9ACTN</name>
<evidence type="ECO:0000256" key="3">
    <source>
        <dbReference type="ARBA" id="ARBA00023163"/>
    </source>
</evidence>
<dbReference type="Gene3D" id="1.10.357.10">
    <property type="entry name" value="Tetracycline Repressor, domain 2"/>
    <property type="match status" value="1"/>
</dbReference>
<accession>A0A939JQH6</accession>
<dbReference type="Pfam" id="PF13305">
    <property type="entry name" value="TetR_C_33"/>
    <property type="match status" value="1"/>
</dbReference>
<dbReference type="InterPro" id="IPR025996">
    <property type="entry name" value="MT1864/Rv1816-like_C"/>
</dbReference>
<evidence type="ECO:0000256" key="2">
    <source>
        <dbReference type="ARBA" id="ARBA00023125"/>
    </source>
</evidence>
<dbReference type="Proteomes" id="UP000664781">
    <property type="component" value="Unassembled WGS sequence"/>
</dbReference>